<accession>A0A131ZA87</accession>
<name>A0A131ZA87_RHIAP</name>
<sequence length="152" mass="17300">CKRSHGLMNFGDDPLKILQEWLSLVEIAVSRIVDQWAELKMHLEMARRTEKCYAAEVLYGMYENQINLGYFLFLRPILTDVQRLTKAAISLHHSSPEDITFVGPKHFLRHEGAIDSSAGSNASASGINHNVENQWRKIALLRCETLELCCTN</sequence>
<dbReference type="AlphaFoldDB" id="A0A131ZA87"/>
<evidence type="ECO:0000313" key="1">
    <source>
        <dbReference type="EMBL" id="JAP87131.1"/>
    </source>
</evidence>
<protein>
    <submittedName>
        <fullName evidence="1">Zinc finger protein</fullName>
    </submittedName>
</protein>
<organism evidence="1">
    <name type="scientific">Rhipicephalus appendiculatus</name>
    <name type="common">Brown ear tick</name>
    <dbReference type="NCBI Taxonomy" id="34631"/>
    <lineage>
        <taxon>Eukaryota</taxon>
        <taxon>Metazoa</taxon>
        <taxon>Ecdysozoa</taxon>
        <taxon>Arthropoda</taxon>
        <taxon>Chelicerata</taxon>
        <taxon>Arachnida</taxon>
        <taxon>Acari</taxon>
        <taxon>Parasitiformes</taxon>
        <taxon>Ixodida</taxon>
        <taxon>Ixodoidea</taxon>
        <taxon>Ixodidae</taxon>
        <taxon>Rhipicephalinae</taxon>
        <taxon>Rhipicephalus</taxon>
        <taxon>Rhipicephalus</taxon>
    </lineage>
</organism>
<feature type="non-terminal residue" evidence="1">
    <location>
        <position position="1"/>
    </location>
</feature>
<dbReference type="EMBL" id="GEDV01001426">
    <property type="protein sequence ID" value="JAP87131.1"/>
    <property type="molecule type" value="Transcribed_RNA"/>
</dbReference>
<proteinExistence type="predicted"/>
<reference evidence="1" key="1">
    <citation type="journal article" date="2016" name="Ticks Tick Borne Dis.">
        <title>De novo assembly and annotation of the salivary gland transcriptome of Rhipicephalus appendiculatus male and female ticks during blood feeding.</title>
        <authorList>
            <person name="de Castro M.H."/>
            <person name="de Klerk D."/>
            <person name="Pienaar R."/>
            <person name="Latif A.A."/>
            <person name="Rees D.J."/>
            <person name="Mans B.J."/>
        </authorList>
    </citation>
    <scope>NUCLEOTIDE SEQUENCE</scope>
    <source>
        <tissue evidence="1">Salivary glands</tissue>
    </source>
</reference>